<dbReference type="Gene3D" id="3.30.750.24">
    <property type="entry name" value="STAS domain"/>
    <property type="match status" value="1"/>
</dbReference>
<dbReference type="InterPro" id="IPR036513">
    <property type="entry name" value="STAS_dom_sf"/>
</dbReference>
<dbReference type="EMBL" id="BAAABY010000034">
    <property type="protein sequence ID" value="GAA0479713.1"/>
    <property type="molecule type" value="Genomic_DNA"/>
</dbReference>
<keyword evidence="3" id="KW-1185">Reference proteome</keyword>
<accession>A0ABN1ALW6</accession>
<reference evidence="2 3" key="1">
    <citation type="journal article" date="2019" name="Int. J. Syst. Evol. Microbiol.">
        <title>The Global Catalogue of Microorganisms (GCM) 10K type strain sequencing project: providing services to taxonomists for standard genome sequencing and annotation.</title>
        <authorList>
            <consortium name="The Broad Institute Genomics Platform"/>
            <consortium name="The Broad Institute Genome Sequencing Center for Infectious Disease"/>
            <person name="Wu L."/>
            <person name="Ma J."/>
        </authorList>
    </citation>
    <scope>NUCLEOTIDE SEQUENCE [LARGE SCALE GENOMIC DNA]</scope>
    <source>
        <strain evidence="2 3">JCM 4805</strain>
    </source>
</reference>
<evidence type="ECO:0000313" key="3">
    <source>
        <dbReference type="Proteomes" id="UP001500909"/>
    </source>
</evidence>
<proteinExistence type="predicted"/>
<dbReference type="InterPro" id="IPR025847">
    <property type="entry name" value="MEDS_domain"/>
</dbReference>
<evidence type="ECO:0000259" key="1">
    <source>
        <dbReference type="Pfam" id="PF14417"/>
    </source>
</evidence>
<organism evidence="2 3">
    <name type="scientific">Streptomyces olivaceiscleroticus</name>
    <dbReference type="NCBI Taxonomy" id="68245"/>
    <lineage>
        <taxon>Bacteria</taxon>
        <taxon>Bacillati</taxon>
        <taxon>Actinomycetota</taxon>
        <taxon>Actinomycetes</taxon>
        <taxon>Kitasatosporales</taxon>
        <taxon>Streptomycetaceae</taxon>
        <taxon>Streptomyces</taxon>
    </lineage>
</organism>
<name>A0ABN1ALW6_9ACTN</name>
<sequence length="291" mass="32546">MAGEQRRRGTLPVQRMRSGDHAFCRYAARPAWDLVAAFVWRGLERGERVLVCPPPQTGQDEARAHLEEYGAPLDFACERGQLEFSSMRRLLHPAPRFTAARQWQRIREETEQALANRYSGLRTYLDMHWVSDLGADVEEVVAGEANAAHLFTARPYSEVCAYDTGAFEPAVLAAVRAAHPQDLLEAPGMLRALHTAGRVRLIGEADLATRVDWLAELREAFTRVAPGGGLVVDLSRLHFLSVGCASDLLNLATDARHDRIEVRLDRHQAGLLVRLGCHYLRHVVLVEDRDS</sequence>
<gene>
    <name evidence="2" type="ORF">GCM10010361_50580</name>
</gene>
<comment type="caution">
    <text evidence="2">The sequence shown here is derived from an EMBL/GenBank/DDBJ whole genome shotgun (WGS) entry which is preliminary data.</text>
</comment>
<feature type="domain" description="MEDS" evidence="1">
    <location>
        <begin position="21"/>
        <end position="180"/>
    </location>
</feature>
<evidence type="ECO:0000313" key="2">
    <source>
        <dbReference type="EMBL" id="GAA0479713.1"/>
    </source>
</evidence>
<dbReference type="Pfam" id="PF14417">
    <property type="entry name" value="MEDS"/>
    <property type="match status" value="1"/>
</dbReference>
<protein>
    <recommendedName>
        <fullName evidence="1">MEDS domain-containing protein</fullName>
    </recommendedName>
</protein>
<dbReference type="Proteomes" id="UP001500909">
    <property type="component" value="Unassembled WGS sequence"/>
</dbReference>
<dbReference type="RefSeq" id="WP_346097495.1">
    <property type="nucleotide sequence ID" value="NZ_BAAABY010000034.1"/>
</dbReference>